<accession>A0A835XUV4</accession>
<keyword evidence="2" id="KW-0812">Transmembrane</keyword>
<dbReference type="EMBL" id="JAEHOE010000052">
    <property type="protein sequence ID" value="KAG2491582.1"/>
    <property type="molecule type" value="Genomic_DNA"/>
</dbReference>
<evidence type="ECO:0000313" key="4">
    <source>
        <dbReference type="Proteomes" id="UP000612055"/>
    </source>
</evidence>
<dbReference type="PANTHER" id="PTHR20921:SF0">
    <property type="entry name" value="TRANSMEMBRANE PROTEIN 222"/>
    <property type="match status" value="1"/>
</dbReference>
<evidence type="ECO:0000313" key="3">
    <source>
        <dbReference type="EMBL" id="KAG2491582.1"/>
    </source>
</evidence>
<evidence type="ECO:0000256" key="1">
    <source>
        <dbReference type="SAM" id="MobiDB-lite"/>
    </source>
</evidence>
<dbReference type="Pfam" id="PF05608">
    <property type="entry name" value="RTE1"/>
    <property type="match status" value="2"/>
</dbReference>
<dbReference type="GO" id="GO:0010104">
    <property type="term" value="P:regulation of ethylene-activated signaling pathway"/>
    <property type="evidence" value="ECO:0007669"/>
    <property type="project" value="TreeGrafter"/>
</dbReference>
<feature type="transmembrane region" description="Helical" evidence="2">
    <location>
        <begin position="267"/>
        <end position="291"/>
    </location>
</feature>
<proteinExistence type="predicted"/>
<dbReference type="Proteomes" id="UP000612055">
    <property type="component" value="Unassembled WGS sequence"/>
</dbReference>
<keyword evidence="2" id="KW-0472">Membrane</keyword>
<dbReference type="AlphaFoldDB" id="A0A835XUV4"/>
<feature type="region of interest" description="Disordered" evidence="1">
    <location>
        <begin position="85"/>
        <end position="115"/>
    </location>
</feature>
<name>A0A835XUV4_9CHLO</name>
<sequence length="296" mass="30426">MAPHCCSGGSCSSGASSGARRGGGRPFALVWSPIPLITWLMPFIGHMGVCSSTGRTYDFAGPCTVNEDRLLFGYPTRYLVLVPGGASGSDGNDDDDEEAGSGRDPEAQPLKGTPAANDACGSGGGGCCDGGPCKAGGAGPGCCEGVGGAGGGGGACCAKQGGGGARGGKAAAGEAAVRISAQSWDHRLTLAANLYRLFNYSLLTSNCHCFVAHFLNQLGYKGGGWDMVNLAVLMFLRGRYTYPSAFVMTWLPWAVVMTAGAVFGGPLFWLCYAGLCVPLLGWLLAYTWCCWRDLSP</sequence>
<reference evidence="3" key="1">
    <citation type="journal article" date="2020" name="bioRxiv">
        <title>Comparative genomics of Chlamydomonas.</title>
        <authorList>
            <person name="Craig R.J."/>
            <person name="Hasan A.R."/>
            <person name="Ness R.W."/>
            <person name="Keightley P.D."/>
        </authorList>
    </citation>
    <scope>NUCLEOTIDE SEQUENCE</scope>
    <source>
        <strain evidence="3">CCAP 11/70</strain>
    </source>
</reference>
<comment type="caution">
    <text evidence="3">The sequence shown here is derived from an EMBL/GenBank/DDBJ whole genome shotgun (WGS) entry which is preliminary data.</text>
</comment>
<organism evidence="3 4">
    <name type="scientific">Edaphochlamys debaryana</name>
    <dbReference type="NCBI Taxonomy" id="47281"/>
    <lineage>
        <taxon>Eukaryota</taxon>
        <taxon>Viridiplantae</taxon>
        <taxon>Chlorophyta</taxon>
        <taxon>core chlorophytes</taxon>
        <taxon>Chlorophyceae</taxon>
        <taxon>CS clade</taxon>
        <taxon>Chlamydomonadales</taxon>
        <taxon>Chlamydomonadales incertae sedis</taxon>
        <taxon>Edaphochlamys</taxon>
    </lineage>
</organism>
<dbReference type="GO" id="GO:0009723">
    <property type="term" value="P:response to ethylene"/>
    <property type="evidence" value="ECO:0007669"/>
    <property type="project" value="TreeGrafter"/>
</dbReference>
<keyword evidence="4" id="KW-1185">Reference proteome</keyword>
<feature type="transmembrane region" description="Helical" evidence="2">
    <location>
        <begin position="240"/>
        <end position="261"/>
    </location>
</feature>
<dbReference type="InterPro" id="IPR008496">
    <property type="entry name" value="TMEM222/RTE1"/>
</dbReference>
<gene>
    <name evidence="3" type="ORF">HYH03_010149</name>
</gene>
<protein>
    <submittedName>
        <fullName evidence="3">Uncharacterized protein</fullName>
    </submittedName>
</protein>
<dbReference type="OrthoDB" id="267284at2759"/>
<keyword evidence="2" id="KW-1133">Transmembrane helix</keyword>
<dbReference type="PANTHER" id="PTHR20921">
    <property type="entry name" value="TRANSMEMBRANE PROTEIN 222"/>
    <property type="match status" value="1"/>
</dbReference>
<dbReference type="GO" id="GO:0005794">
    <property type="term" value="C:Golgi apparatus"/>
    <property type="evidence" value="ECO:0007669"/>
    <property type="project" value="TreeGrafter"/>
</dbReference>
<dbReference type="GO" id="GO:0005783">
    <property type="term" value="C:endoplasmic reticulum"/>
    <property type="evidence" value="ECO:0007669"/>
    <property type="project" value="TreeGrafter"/>
</dbReference>
<evidence type="ECO:0000256" key="2">
    <source>
        <dbReference type="SAM" id="Phobius"/>
    </source>
</evidence>